<dbReference type="SUPFAM" id="SSF52980">
    <property type="entry name" value="Restriction endonuclease-like"/>
    <property type="match status" value="1"/>
</dbReference>
<evidence type="ECO:0000313" key="2">
    <source>
        <dbReference type="EMBL" id="NBG65455.1"/>
    </source>
</evidence>
<organism evidence="2 3">
    <name type="scientific">Acidiluteibacter ferrifornacis</name>
    <dbReference type="NCBI Taxonomy" id="2692424"/>
    <lineage>
        <taxon>Bacteria</taxon>
        <taxon>Pseudomonadati</taxon>
        <taxon>Bacteroidota</taxon>
        <taxon>Flavobacteriia</taxon>
        <taxon>Flavobacteriales</taxon>
        <taxon>Cryomorphaceae</taxon>
        <taxon>Acidiluteibacter</taxon>
    </lineage>
</organism>
<dbReference type="AlphaFoldDB" id="A0A6N9NLK5"/>
<proteinExistence type="predicted"/>
<dbReference type="InterPro" id="IPR011856">
    <property type="entry name" value="tRNA_endonuc-like_dom_sf"/>
</dbReference>
<comment type="caution">
    <text evidence="2">The sequence shown here is derived from an EMBL/GenBank/DDBJ whole genome shotgun (WGS) entry which is preliminary data.</text>
</comment>
<gene>
    <name evidence="2" type="ORF">GQN54_04970</name>
</gene>
<reference evidence="2 3" key="1">
    <citation type="submission" date="2019-12" db="EMBL/GenBank/DDBJ databases">
        <authorList>
            <person name="Zhao J."/>
        </authorList>
    </citation>
    <scope>NUCLEOTIDE SEQUENCE [LARGE SCALE GENOMIC DNA]</scope>
    <source>
        <strain evidence="2 3">S-15</strain>
    </source>
</reference>
<dbReference type="GO" id="GO:0003677">
    <property type="term" value="F:DNA binding"/>
    <property type="evidence" value="ECO:0007669"/>
    <property type="project" value="InterPro"/>
</dbReference>
<name>A0A6N9NLK5_9FLAO</name>
<keyword evidence="3" id="KW-1185">Reference proteome</keyword>
<dbReference type="Pfam" id="PF04471">
    <property type="entry name" value="Mrr_cat"/>
    <property type="match status" value="1"/>
</dbReference>
<dbReference type="Proteomes" id="UP000470771">
    <property type="component" value="Unassembled WGS sequence"/>
</dbReference>
<dbReference type="RefSeq" id="WP_160632412.1">
    <property type="nucleotide sequence ID" value="NZ_WWNE01000005.1"/>
</dbReference>
<dbReference type="InterPro" id="IPR007560">
    <property type="entry name" value="Restrct_endonuc_IV_Mrr"/>
</dbReference>
<protein>
    <recommendedName>
        <fullName evidence="1">Restriction endonuclease type IV Mrr domain-containing protein</fullName>
    </recommendedName>
</protein>
<dbReference type="InterPro" id="IPR011335">
    <property type="entry name" value="Restrct_endonuc-II-like"/>
</dbReference>
<evidence type="ECO:0000259" key="1">
    <source>
        <dbReference type="Pfam" id="PF04471"/>
    </source>
</evidence>
<dbReference type="Gene3D" id="3.40.1350.10">
    <property type="match status" value="1"/>
</dbReference>
<evidence type="ECO:0000313" key="3">
    <source>
        <dbReference type="Proteomes" id="UP000470771"/>
    </source>
</evidence>
<dbReference type="EMBL" id="WWNE01000005">
    <property type="protein sequence ID" value="NBG65455.1"/>
    <property type="molecule type" value="Genomic_DNA"/>
</dbReference>
<sequence length="320" mass="36172">MTRGKRTEKIVALIQESLKSFPDVQILPNYRIKNKSGRKREIDVLLITDINGFEIKIAIECKDYKSSIPVEKIEAFNSKCARIEGVSKKVFVSTNGYQADSIEAAKDFEIELFDLEDISTDEILKWLPVKQLKPNIKIQLPLNLIIDKDEIPEIPTDSKGNLIIHFENGSKPNSLIICLWNHIVVIQQDEIQAIMRLEFMKGKCRNNSNLSSIIPCKLNTPGAFVYDKYGSKVKLIAVEVKLVTWFDIIAPTISEAKKYHNSKGIKARTLSIDNGKNGKAEIIQTKDGIDFFHTNKGGLSEKLVVLGEYNPKTGKYHPKK</sequence>
<dbReference type="GO" id="GO:0004519">
    <property type="term" value="F:endonuclease activity"/>
    <property type="evidence" value="ECO:0007669"/>
    <property type="project" value="InterPro"/>
</dbReference>
<accession>A0A6N9NLK5</accession>
<feature type="domain" description="Restriction endonuclease type IV Mrr" evidence="1">
    <location>
        <begin position="34"/>
        <end position="118"/>
    </location>
</feature>
<dbReference type="GO" id="GO:0009307">
    <property type="term" value="P:DNA restriction-modification system"/>
    <property type="evidence" value="ECO:0007669"/>
    <property type="project" value="InterPro"/>
</dbReference>